<dbReference type="PANTHER" id="PTHR12947">
    <property type="entry name" value="AMSH-LIKE PROTEASE"/>
    <property type="match status" value="1"/>
</dbReference>
<keyword evidence="5" id="KW-0482">Metalloprotease</keyword>
<gene>
    <name evidence="7" type="ORF">Cni_G07229</name>
</gene>
<name>A0AAQ3JYL6_9LILI</name>
<dbReference type="GO" id="GO:0061578">
    <property type="term" value="F:K63-linked deubiquitinase activity"/>
    <property type="evidence" value="ECO:0007669"/>
    <property type="project" value="InterPro"/>
</dbReference>
<keyword evidence="1" id="KW-0645">Protease</keyword>
<dbReference type="InterPro" id="IPR044098">
    <property type="entry name" value="STAMBP/STALP-like_MPN"/>
</dbReference>
<evidence type="ECO:0000313" key="8">
    <source>
        <dbReference type="Proteomes" id="UP001327560"/>
    </source>
</evidence>
<dbReference type="Gene3D" id="1.20.58.80">
    <property type="entry name" value="Phosphotransferase system, lactose/cellobiose-type IIA subunit"/>
    <property type="match status" value="1"/>
</dbReference>
<dbReference type="SMART" id="SM00232">
    <property type="entry name" value="JAB_MPN"/>
    <property type="match status" value="1"/>
</dbReference>
<dbReference type="AlphaFoldDB" id="A0AAQ3JYL6"/>
<keyword evidence="4" id="KW-0862">Zinc</keyword>
<proteinExistence type="predicted"/>
<dbReference type="GO" id="GO:0005768">
    <property type="term" value="C:endosome"/>
    <property type="evidence" value="ECO:0007669"/>
    <property type="project" value="TreeGrafter"/>
</dbReference>
<evidence type="ECO:0000256" key="1">
    <source>
        <dbReference type="ARBA" id="ARBA00022670"/>
    </source>
</evidence>
<dbReference type="GO" id="GO:0006508">
    <property type="term" value="P:proteolysis"/>
    <property type="evidence" value="ECO:0007669"/>
    <property type="project" value="UniProtKB-KW"/>
</dbReference>
<evidence type="ECO:0000259" key="6">
    <source>
        <dbReference type="SMART" id="SM00232"/>
    </source>
</evidence>
<dbReference type="GO" id="GO:0140492">
    <property type="term" value="F:metal-dependent deubiquitinase activity"/>
    <property type="evidence" value="ECO:0007669"/>
    <property type="project" value="InterPro"/>
</dbReference>
<organism evidence="7 8">
    <name type="scientific">Canna indica</name>
    <name type="common">Indian-shot</name>
    <dbReference type="NCBI Taxonomy" id="4628"/>
    <lineage>
        <taxon>Eukaryota</taxon>
        <taxon>Viridiplantae</taxon>
        <taxon>Streptophyta</taxon>
        <taxon>Embryophyta</taxon>
        <taxon>Tracheophyta</taxon>
        <taxon>Spermatophyta</taxon>
        <taxon>Magnoliopsida</taxon>
        <taxon>Liliopsida</taxon>
        <taxon>Zingiberales</taxon>
        <taxon>Cannaceae</taxon>
        <taxon>Canna</taxon>
    </lineage>
</organism>
<feature type="domain" description="JAB1/MPN/MOV34 metalloenzyme" evidence="6">
    <location>
        <begin position="211"/>
        <end position="339"/>
    </location>
</feature>
<evidence type="ECO:0000256" key="2">
    <source>
        <dbReference type="ARBA" id="ARBA00022723"/>
    </source>
</evidence>
<dbReference type="GO" id="GO:0046872">
    <property type="term" value="F:metal ion binding"/>
    <property type="evidence" value="ECO:0007669"/>
    <property type="project" value="UniProtKB-KW"/>
</dbReference>
<dbReference type="Pfam" id="PF08969">
    <property type="entry name" value="USP8_dimer"/>
    <property type="match status" value="1"/>
</dbReference>
<dbReference type="GO" id="GO:0016020">
    <property type="term" value="C:membrane"/>
    <property type="evidence" value="ECO:0007669"/>
    <property type="project" value="TreeGrafter"/>
</dbReference>
<reference evidence="7 8" key="1">
    <citation type="submission" date="2023-10" db="EMBL/GenBank/DDBJ databases">
        <title>Chromosome-scale genome assembly provides insights into flower coloration mechanisms of Canna indica.</title>
        <authorList>
            <person name="Li C."/>
        </authorList>
    </citation>
    <scope>NUCLEOTIDE SEQUENCE [LARGE SCALE GENOMIC DNA]</scope>
    <source>
        <tissue evidence="7">Flower</tissue>
    </source>
</reference>
<dbReference type="Gene3D" id="3.40.140.10">
    <property type="entry name" value="Cytidine Deaminase, domain 2"/>
    <property type="match status" value="1"/>
</dbReference>
<dbReference type="InterPro" id="IPR015063">
    <property type="entry name" value="USP8_dimer"/>
</dbReference>
<sequence length="388" mass="43694">MDGRFPVSFYFRIADLLLKQAEVYREEGNLECLDLILGRYIRLVSEAIPQHPNYSNHSSKEKLHHDRILQESTKEIKKLKPLVSMNSDVTGQHGRSKHRVDGFRSASQRWTKKILSFPSFKEGNSRKAVYLMDNPSLIMIDVVDGCSSRRICQSSDNEVHVVKHYLPSPVVSWVEDGSFVERISHVIFPKPNSEGLVPSYGESSTSSSTQDVHISVKLTEEFLDLAKENTQNDLETCGILGALLKDHTFYITTLIIPKQESSSNSCQALNEEEIHAVLDENSLYPAGWIHTHPSQTCFLSSIDLHTQYSYQVMLPEAIAIVMAPTDPGRTCGIFRLTDPGGITILKQCKERGFHPHPGTSDGNPIYEICSNIYTNANLRFEIIDLRSS</sequence>
<dbReference type="GO" id="GO:0070536">
    <property type="term" value="P:protein K63-linked deubiquitination"/>
    <property type="evidence" value="ECO:0007669"/>
    <property type="project" value="InterPro"/>
</dbReference>
<keyword evidence="8" id="KW-1185">Reference proteome</keyword>
<dbReference type="CDD" id="cd08066">
    <property type="entry name" value="MPN_AMSH_like"/>
    <property type="match status" value="1"/>
</dbReference>
<dbReference type="Proteomes" id="UP001327560">
    <property type="component" value="Chromosome 2"/>
</dbReference>
<keyword evidence="2" id="KW-0479">Metal-binding</keyword>
<dbReference type="SUPFAM" id="SSF102712">
    <property type="entry name" value="JAB1/MPN domain"/>
    <property type="match status" value="1"/>
</dbReference>
<dbReference type="Pfam" id="PF01398">
    <property type="entry name" value="JAB"/>
    <property type="match status" value="1"/>
</dbReference>
<evidence type="ECO:0000256" key="4">
    <source>
        <dbReference type="ARBA" id="ARBA00022833"/>
    </source>
</evidence>
<accession>A0AAQ3JYL6</accession>
<keyword evidence="3" id="KW-0378">Hydrolase</keyword>
<dbReference type="InterPro" id="IPR000555">
    <property type="entry name" value="JAMM/MPN+_dom"/>
</dbReference>
<evidence type="ECO:0000256" key="3">
    <source>
        <dbReference type="ARBA" id="ARBA00022801"/>
    </source>
</evidence>
<dbReference type="EMBL" id="CP136891">
    <property type="protein sequence ID" value="WOK98517.1"/>
    <property type="molecule type" value="Genomic_DNA"/>
</dbReference>
<dbReference type="PANTHER" id="PTHR12947:SF13">
    <property type="entry name" value="FI19924P1"/>
    <property type="match status" value="1"/>
</dbReference>
<dbReference type="FunFam" id="3.40.140.10:FF:000046">
    <property type="entry name" value="AMSH-like ubiquitin thioesterase 2"/>
    <property type="match status" value="1"/>
</dbReference>
<protein>
    <recommendedName>
        <fullName evidence="6">JAB1/MPN/MOV34 metalloenzyme domain-containing protein</fullName>
    </recommendedName>
</protein>
<evidence type="ECO:0000313" key="7">
    <source>
        <dbReference type="EMBL" id="WOK98517.1"/>
    </source>
</evidence>
<evidence type="ECO:0000256" key="5">
    <source>
        <dbReference type="ARBA" id="ARBA00023049"/>
    </source>
</evidence>